<dbReference type="EMBL" id="KI964230">
    <property type="protein sequence ID" value="EUC39880.1"/>
    <property type="molecule type" value="Genomic_DNA"/>
</dbReference>
<proteinExistence type="predicted"/>
<feature type="transmembrane region" description="Helical" evidence="1">
    <location>
        <begin position="20"/>
        <end position="36"/>
    </location>
</feature>
<organism evidence="2 3">
    <name type="scientific">Bipolaris oryzae ATCC 44560</name>
    <dbReference type="NCBI Taxonomy" id="930090"/>
    <lineage>
        <taxon>Eukaryota</taxon>
        <taxon>Fungi</taxon>
        <taxon>Dikarya</taxon>
        <taxon>Ascomycota</taxon>
        <taxon>Pezizomycotina</taxon>
        <taxon>Dothideomycetes</taxon>
        <taxon>Pleosporomycetidae</taxon>
        <taxon>Pleosporales</taxon>
        <taxon>Pleosporineae</taxon>
        <taxon>Pleosporaceae</taxon>
        <taxon>Bipolaris</taxon>
    </lineage>
</organism>
<dbReference type="AlphaFoldDB" id="W6YQE8"/>
<keyword evidence="3" id="KW-1185">Reference proteome</keyword>
<dbReference type="Proteomes" id="UP000054032">
    <property type="component" value="Unassembled WGS sequence"/>
</dbReference>
<dbReference type="KEGG" id="bor:COCMIDRAFT_110272"/>
<evidence type="ECO:0000313" key="3">
    <source>
        <dbReference type="Proteomes" id="UP000054032"/>
    </source>
</evidence>
<evidence type="ECO:0000313" key="2">
    <source>
        <dbReference type="EMBL" id="EUC39880.1"/>
    </source>
</evidence>
<dbReference type="RefSeq" id="XP_007693596.1">
    <property type="nucleotide sequence ID" value="XM_007695406.1"/>
</dbReference>
<gene>
    <name evidence="2" type="ORF">COCMIDRAFT_110272</name>
</gene>
<evidence type="ECO:0000256" key="1">
    <source>
        <dbReference type="SAM" id="Phobius"/>
    </source>
</evidence>
<keyword evidence="1" id="KW-1133">Transmembrane helix</keyword>
<feature type="non-terminal residue" evidence="2">
    <location>
        <position position="1"/>
    </location>
</feature>
<protein>
    <submittedName>
        <fullName evidence="2">Uncharacterized protein</fullName>
    </submittedName>
</protein>
<reference evidence="2 3" key="1">
    <citation type="journal article" date="2013" name="PLoS Genet.">
        <title>Comparative genome structure, secondary metabolite, and effector coding capacity across Cochliobolus pathogens.</title>
        <authorList>
            <person name="Condon B.J."/>
            <person name="Leng Y."/>
            <person name="Wu D."/>
            <person name="Bushley K.E."/>
            <person name="Ohm R.A."/>
            <person name="Otillar R."/>
            <person name="Martin J."/>
            <person name="Schackwitz W."/>
            <person name="Grimwood J."/>
            <person name="MohdZainudin N."/>
            <person name="Xue C."/>
            <person name="Wang R."/>
            <person name="Manning V.A."/>
            <person name="Dhillon B."/>
            <person name="Tu Z.J."/>
            <person name="Steffenson B.J."/>
            <person name="Salamov A."/>
            <person name="Sun H."/>
            <person name="Lowry S."/>
            <person name="LaButti K."/>
            <person name="Han J."/>
            <person name="Copeland A."/>
            <person name="Lindquist E."/>
            <person name="Barry K."/>
            <person name="Schmutz J."/>
            <person name="Baker S.E."/>
            <person name="Ciuffetti L.M."/>
            <person name="Grigoriev I.V."/>
            <person name="Zhong S."/>
            <person name="Turgeon B.G."/>
        </authorList>
    </citation>
    <scope>NUCLEOTIDE SEQUENCE [LARGE SCALE GENOMIC DNA]</scope>
    <source>
        <strain evidence="2 3">ATCC 44560</strain>
    </source>
</reference>
<dbReference type="GeneID" id="19119572"/>
<dbReference type="HOGENOM" id="CLU_3147109_0_0_1"/>
<sequence>AFAAPERHRNGTRRVPGRPLFHLILSLGWVAVYRIYRIQRMYPILCSMP</sequence>
<keyword evidence="1" id="KW-0472">Membrane</keyword>
<keyword evidence="1" id="KW-0812">Transmembrane</keyword>
<accession>W6YQE8</accession>
<name>W6YQE8_COCMI</name>